<keyword evidence="1" id="KW-0175">Coiled coil</keyword>
<dbReference type="AlphaFoldDB" id="A0AAW1KQQ3"/>
<keyword evidence="3" id="KW-1185">Reference proteome</keyword>
<dbReference type="Proteomes" id="UP001443914">
    <property type="component" value="Unassembled WGS sequence"/>
</dbReference>
<dbReference type="EMBL" id="JBDFQZ010000005">
    <property type="protein sequence ID" value="KAK9723947.1"/>
    <property type="molecule type" value="Genomic_DNA"/>
</dbReference>
<protein>
    <submittedName>
        <fullName evidence="2">Uncharacterized protein</fullName>
    </submittedName>
</protein>
<evidence type="ECO:0000313" key="2">
    <source>
        <dbReference type="EMBL" id="KAK9723947.1"/>
    </source>
</evidence>
<organism evidence="2 3">
    <name type="scientific">Saponaria officinalis</name>
    <name type="common">Common soapwort</name>
    <name type="synonym">Lychnis saponaria</name>
    <dbReference type="NCBI Taxonomy" id="3572"/>
    <lineage>
        <taxon>Eukaryota</taxon>
        <taxon>Viridiplantae</taxon>
        <taxon>Streptophyta</taxon>
        <taxon>Embryophyta</taxon>
        <taxon>Tracheophyta</taxon>
        <taxon>Spermatophyta</taxon>
        <taxon>Magnoliopsida</taxon>
        <taxon>eudicotyledons</taxon>
        <taxon>Gunneridae</taxon>
        <taxon>Pentapetalae</taxon>
        <taxon>Caryophyllales</taxon>
        <taxon>Caryophyllaceae</taxon>
        <taxon>Caryophylleae</taxon>
        <taxon>Saponaria</taxon>
    </lineage>
</organism>
<proteinExistence type="predicted"/>
<evidence type="ECO:0000313" key="3">
    <source>
        <dbReference type="Proteomes" id="UP001443914"/>
    </source>
</evidence>
<feature type="coiled-coil region" evidence="1">
    <location>
        <begin position="214"/>
        <end position="326"/>
    </location>
</feature>
<comment type="caution">
    <text evidence="2">The sequence shown here is derived from an EMBL/GenBank/DDBJ whole genome shotgun (WGS) entry which is preliminary data.</text>
</comment>
<name>A0AAW1KQQ3_SAPOF</name>
<evidence type="ECO:0000256" key="1">
    <source>
        <dbReference type="SAM" id="Coils"/>
    </source>
</evidence>
<reference evidence="2" key="1">
    <citation type="submission" date="2024-03" db="EMBL/GenBank/DDBJ databases">
        <title>WGS assembly of Saponaria officinalis var. Norfolk2.</title>
        <authorList>
            <person name="Jenkins J."/>
            <person name="Shu S."/>
            <person name="Grimwood J."/>
            <person name="Barry K."/>
            <person name="Goodstein D."/>
            <person name="Schmutz J."/>
            <person name="Leebens-Mack J."/>
            <person name="Osbourn A."/>
        </authorList>
    </citation>
    <scope>NUCLEOTIDE SEQUENCE [LARGE SCALE GENOMIC DNA]</scope>
    <source>
        <strain evidence="2">JIC</strain>
    </source>
</reference>
<accession>A0AAW1KQQ3</accession>
<gene>
    <name evidence="2" type="ORF">RND81_05G036300</name>
</gene>
<sequence length="397" mass="46608">MMKPLIVKAGISVAFSIAAYIFAKSISKRSDLSIEQSSIRSQKARHEKEPLGDSESFLNLNSTTEDLQNAYISNLENKLVDLESQLEYLQNTKFDMESRYMRYRDLKEKEFVLTKIRNEMLLEKTRAEFMLNEICLAEEENKKIGGLVINFIELLCKFHGLKTENLLLQRKAKNLCRRASHRLMIIRQQKLLIESKNGELINNLKEIERRDYVIQDFEEETKELKEVIDHLQREKIELTNKVDVVEKSDASNIKQIEVREDVTKEKHDQTLNELEQLQKDLETQANEITYLKWSNACLRHELMRCHEQQENNKDDTENRLVQFELQDHENGNNENIINCNNSGISKRRRFIKKIKKWVDGGHTDEKEKNEIKCFGKHSAPDEAQDMFVHARMSCSSV</sequence>